<evidence type="ECO:0000313" key="2">
    <source>
        <dbReference type="EMBL" id="SDK01176.1"/>
    </source>
</evidence>
<feature type="region of interest" description="Disordered" evidence="1">
    <location>
        <begin position="1"/>
        <end position="58"/>
    </location>
</feature>
<organism evidence="2 3">
    <name type="scientific">Actinopolyspora mzabensis</name>
    <dbReference type="NCBI Taxonomy" id="995066"/>
    <lineage>
        <taxon>Bacteria</taxon>
        <taxon>Bacillati</taxon>
        <taxon>Actinomycetota</taxon>
        <taxon>Actinomycetes</taxon>
        <taxon>Actinopolysporales</taxon>
        <taxon>Actinopolysporaceae</taxon>
        <taxon>Actinopolyspora</taxon>
    </lineage>
</organism>
<feature type="compositionally biased region" description="Basic and acidic residues" evidence="1">
    <location>
        <begin position="42"/>
        <end position="58"/>
    </location>
</feature>
<dbReference type="AlphaFoldDB" id="A0A1G8YEM1"/>
<evidence type="ECO:0000313" key="3">
    <source>
        <dbReference type="Proteomes" id="UP000199213"/>
    </source>
</evidence>
<sequence>MAENSVRAVVDSRGKHFHRPGTDFRRSANTAMDRTGSNTRRGRGEARIQPDEEAHHHP</sequence>
<accession>A0A1G8YEM1</accession>
<evidence type="ECO:0000256" key="1">
    <source>
        <dbReference type="SAM" id="MobiDB-lite"/>
    </source>
</evidence>
<protein>
    <submittedName>
        <fullName evidence="2">Uncharacterized protein</fullName>
    </submittedName>
</protein>
<dbReference type="Proteomes" id="UP000199213">
    <property type="component" value="Unassembled WGS sequence"/>
</dbReference>
<feature type="compositionally biased region" description="Basic and acidic residues" evidence="1">
    <location>
        <begin position="10"/>
        <end position="26"/>
    </location>
</feature>
<proteinExistence type="predicted"/>
<keyword evidence="3" id="KW-1185">Reference proteome</keyword>
<gene>
    <name evidence="2" type="ORF">SAMN04487820_103408</name>
</gene>
<reference evidence="3" key="1">
    <citation type="submission" date="2016-10" db="EMBL/GenBank/DDBJ databases">
        <authorList>
            <person name="Varghese N."/>
            <person name="Submissions S."/>
        </authorList>
    </citation>
    <scope>NUCLEOTIDE SEQUENCE [LARGE SCALE GENOMIC DNA]</scope>
    <source>
        <strain evidence="3">DSM 45460</strain>
    </source>
</reference>
<feature type="compositionally biased region" description="Polar residues" evidence="1">
    <location>
        <begin position="27"/>
        <end position="39"/>
    </location>
</feature>
<name>A0A1G8YEM1_ACTMZ</name>
<dbReference type="EMBL" id="FNFM01000003">
    <property type="protein sequence ID" value="SDK01176.1"/>
    <property type="molecule type" value="Genomic_DNA"/>
</dbReference>